<feature type="signal peptide" evidence="1">
    <location>
        <begin position="1"/>
        <end position="19"/>
    </location>
</feature>
<name>A0A521F3E0_9FLAO</name>
<keyword evidence="1" id="KW-0732">Signal</keyword>
<dbReference type="Proteomes" id="UP000317289">
    <property type="component" value="Unassembled WGS sequence"/>
</dbReference>
<feature type="chain" id="PRO_5021942105" description="Peptidylprolyl isomerase" evidence="1">
    <location>
        <begin position="20"/>
        <end position="163"/>
    </location>
</feature>
<organism evidence="2 3">
    <name type="scientific">Flavobacterium resistens</name>
    <dbReference type="NCBI Taxonomy" id="443612"/>
    <lineage>
        <taxon>Bacteria</taxon>
        <taxon>Pseudomonadati</taxon>
        <taxon>Bacteroidota</taxon>
        <taxon>Flavobacteriia</taxon>
        <taxon>Flavobacteriales</taxon>
        <taxon>Flavobacteriaceae</taxon>
        <taxon>Flavobacterium</taxon>
    </lineage>
</organism>
<evidence type="ECO:0000256" key="1">
    <source>
        <dbReference type="SAM" id="SignalP"/>
    </source>
</evidence>
<proteinExistence type="predicted"/>
<evidence type="ECO:0000313" key="2">
    <source>
        <dbReference type="EMBL" id="SMO90657.1"/>
    </source>
</evidence>
<evidence type="ECO:0008006" key="4">
    <source>
        <dbReference type="Google" id="ProtNLM"/>
    </source>
</evidence>
<protein>
    <recommendedName>
        <fullName evidence="4">Peptidylprolyl isomerase</fullName>
    </recommendedName>
</protein>
<reference evidence="2 3" key="1">
    <citation type="submission" date="2017-05" db="EMBL/GenBank/DDBJ databases">
        <authorList>
            <person name="Varghese N."/>
            <person name="Submissions S."/>
        </authorList>
    </citation>
    <scope>NUCLEOTIDE SEQUENCE [LARGE SCALE GENOMIC DNA]</scope>
    <source>
        <strain evidence="2 3">DSM 19382</strain>
    </source>
</reference>
<gene>
    <name evidence="2" type="ORF">SAMN06265349_106213</name>
</gene>
<dbReference type="EMBL" id="FXTA01000006">
    <property type="protein sequence ID" value="SMO90657.1"/>
    <property type="molecule type" value="Genomic_DNA"/>
</dbReference>
<dbReference type="AlphaFoldDB" id="A0A521F3E0"/>
<sequence length="163" mass="18412">MMKKIILLVLILVSAHSFAQSTLKEDVEVIQSIYGKSKADLVRQYMNLSEPQASAFQKIYDEYEVSRKALGQQKVQIINDYGNNYANLDDVKAATLTEASLKNVTDYDKLLTKTYGKVKKAVGGRNAAKFVQLEQYLQVTIRGEIQNSIPFIDEIDKTKINKT</sequence>
<accession>A0A521F3E0</accession>
<evidence type="ECO:0000313" key="3">
    <source>
        <dbReference type="Proteomes" id="UP000317289"/>
    </source>
</evidence>
<dbReference type="RefSeq" id="WP_249041160.1">
    <property type="nucleotide sequence ID" value="NZ_WKKG01000008.1"/>
</dbReference>